<protein>
    <submittedName>
        <fullName evidence="2">Uncharacterized protein</fullName>
    </submittedName>
</protein>
<keyword evidence="1" id="KW-0732">Signal</keyword>
<reference evidence="3" key="1">
    <citation type="journal article" date="2012" name="PLoS ONE">
        <title>The success of Acinetobacter species; genetic, metabolic and virulence attributes.</title>
        <authorList>
            <person name="Peleg A.Y."/>
            <person name="de Breij A."/>
            <person name="Adams M.D."/>
            <person name="Cerqueira G.M."/>
            <person name="Mocali S."/>
            <person name="Galardini M."/>
            <person name="Nibbering P.H."/>
            <person name="Earl A.M."/>
            <person name="Ward D.V."/>
            <person name="Paterson D.L."/>
            <person name="Seifert H."/>
            <person name="Dijkshoorn L."/>
        </authorList>
    </citation>
    <scope>NUCLEOTIDE SEQUENCE [LARGE SCALE GENOMIC DNA]</scope>
    <source>
        <strain evidence="3">SH046</strain>
    </source>
</reference>
<dbReference type="AlphaFoldDB" id="D0SAL9"/>
<sequence>MVTIMTRIYPVLALVACANVAYAQDNSFLPDAKIPAGSAQTWNVGAGVTQKLLHTNLEWVNPYGIAYAKAGVFINDDYPVGGQLGFRFPVHFTGKDKNGYYLGVYAGHIDSKQLDGEYESRLGGGVDLAYVLLSPERISTFSVGIGAGEKLEAKSGYVVAETEPRLQFSYTLSFGL</sequence>
<dbReference type="Proteomes" id="UP000012047">
    <property type="component" value="Unassembled WGS sequence"/>
</dbReference>
<accession>D0SAL9</accession>
<dbReference type="HOGENOM" id="CLU_1551975_0_0_6"/>
<dbReference type="EMBL" id="GG704964">
    <property type="protein sequence ID" value="EEY97456.1"/>
    <property type="molecule type" value="Genomic_DNA"/>
</dbReference>
<evidence type="ECO:0000313" key="3">
    <source>
        <dbReference type="Proteomes" id="UP000012047"/>
    </source>
</evidence>
<name>D0SAL9_ACIJO</name>
<proteinExistence type="predicted"/>
<feature type="chain" id="PRO_5003015827" evidence="1">
    <location>
        <begin position="24"/>
        <end position="176"/>
    </location>
</feature>
<dbReference type="eggNOG" id="ENOG5034111">
    <property type="taxonomic scope" value="Bacteria"/>
</dbReference>
<feature type="signal peptide" evidence="1">
    <location>
        <begin position="1"/>
        <end position="23"/>
    </location>
</feature>
<organism evidence="2 3">
    <name type="scientific">Acinetobacter johnsonii SH046</name>
    <dbReference type="NCBI Taxonomy" id="575586"/>
    <lineage>
        <taxon>Bacteria</taxon>
        <taxon>Pseudomonadati</taxon>
        <taxon>Pseudomonadota</taxon>
        <taxon>Gammaproteobacteria</taxon>
        <taxon>Moraxellales</taxon>
        <taxon>Moraxellaceae</taxon>
        <taxon>Acinetobacter</taxon>
    </lineage>
</organism>
<gene>
    <name evidence="2" type="ORF">HMPREF0016_00539</name>
</gene>
<evidence type="ECO:0000313" key="2">
    <source>
        <dbReference type="EMBL" id="EEY97456.1"/>
    </source>
</evidence>
<evidence type="ECO:0000256" key="1">
    <source>
        <dbReference type="SAM" id="SignalP"/>
    </source>
</evidence>